<evidence type="ECO:0000313" key="2">
    <source>
        <dbReference type="Proteomes" id="UP000034543"/>
    </source>
</evidence>
<dbReference type="AlphaFoldDB" id="A0A0G1FBZ7"/>
<dbReference type="STRING" id="1618436.UV59_C0020G0012"/>
<comment type="caution">
    <text evidence="1">The sequence shown here is derived from an EMBL/GenBank/DDBJ whole genome shotgun (WGS) entry which is preliminary data.</text>
</comment>
<proteinExistence type="predicted"/>
<protein>
    <submittedName>
        <fullName evidence="1">Uncharacterized protein</fullName>
    </submittedName>
</protein>
<evidence type="ECO:0000313" key="1">
    <source>
        <dbReference type="EMBL" id="KKS84383.1"/>
    </source>
</evidence>
<reference evidence="1 2" key="1">
    <citation type="journal article" date="2015" name="Nature">
        <title>rRNA introns, odd ribosomes, and small enigmatic genomes across a large radiation of phyla.</title>
        <authorList>
            <person name="Brown C.T."/>
            <person name="Hug L.A."/>
            <person name="Thomas B.C."/>
            <person name="Sharon I."/>
            <person name="Castelle C.J."/>
            <person name="Singh A."/>
            <person name="Wilkins M.J."/>
            <person name="Williams K.H."/>
            <person name="Banfield J.F."/>
        </authorList>
    </citation>
    <scope>NUCLEOTIDE SEQUENCE [LARGE SCALE GENOMIC DNA]</scope>
</reference>
<accession>A0A0G1FBZ7</accession>
<sequence length="69" mass="7851">MGMSLSIFARRPRRHQRDGHLWRVSSLIRGGQIAEKIGAKLNPTTGYERDVCIYVKPHVPPGNDFMFKG</sequence>
<organism evidence="1 2">
    <name type="scientific">Candidatus Gottesmanbacteria bacterium GW2011_GWA1_43_11</name>
    <dbReference type="NCBI Taxonomy" id="1618436"/>
    <lineage>
        <taxon>Bacteria</taxon>
        <taxon>Candidatus Gottesmaniibacteriota</taxon>
    </lineage>
</organism>
<dbReference type="EMBL" id="LCFB01000020">
    <property type="protein sequence ID" value="KKS84383.1"/>
    <property type="molecule type" value="Genomic_DNA"/>
</dbReference>
<gene>
    <name evidence="1" type="ORF">UV59_C0020G0012</name>
</gene>
<name>A0A0G1FBZ7_9BACT</name>
<dbReference type="Proteomes" id="UP000034543">
    <property type="component" value="Unassembled WGS sequence"/>
</dbReference>